<dbReference type="SMART" id="SM00333">
    <property type="entry name" value="TUDOR"/>
    <property type="match status" value="2"/>
</dbReference>
<dbReference type="PROSITE" id="PS50304">
    <property type="entry name" value="TUDOR"/>
    <property type="match status" value="2"/>
</dbReference>
<feature type="domain" description="Tudor" evidence="1">
    <location>
        <begin position="265"/>
        <end position="323"/>
    </location>
</feature>
<dbReference type="PANTHER" id="PTHR22948:SF76">
    <property type="entry name" value="FI20010P1-RELATED"/>
    <property type="match status" value="1"/>
</dbReference>
<dbReference type="SUPFAM" id="SSF63748">
    <property type="entry name" value="Tudor/PWWP/MBT"/>
    <property type="match status" value="2"/>
</dbReference>
<feature type="domain" description="Tudor" evidence="1">
    <location>
        <begin position="64"/>
        <end position="122"/>
    </location>
</feature>
<dbReference type="AlphaFoldDB" id="E2APG5"/>
<dbReference type="Pfam" id="PF00567">
    <property type="entry name" value="TUDOR"/>
    <property type="match status" value="2"/>
</dbReference>
<protein>
    <recommendedName>
        <fullName evidence="1">Tudor domain-containing protein</fullName>
    </recommendedName>
</protein>
<sequence>MINNSDKSSVAFSEIKSGSQICLTSYRNHYYMFARSLDEEAVEYYNNIMQRVAQCARTAPYLSDPPKNKQAVIAPFSDGNRYRALVIKIQNDKAQIVYTDFGNVDEVNIKELQILPENLALQRSCSAKISLKDVPSDISMNTKVDLFLRELVGNETPLKCAYEGDSLKNGVHLTMPTKESVNDKIKQLLIPTWKQKDQDNTCYMLNDIKVADLGSEGDIVTALILHIQEANIYMMAPFDVELQTHIIQVMPKLLREYCEKAEYYIPRKEELCLALYENEWYRAVCMDPKQSYTTANIFYIDYGNMAEVEHKNIRLMPKDFITPAAMANLCTVVNLAPVDDSGNYSPAIRQKLAELIQPNSIVKIKIVKFSESGDYEIELVDVKKTLIEEGLIPS</sequence>
<dbReference type="PANTHER" id="PTHR22948">
    <property type="entry name" value="TUDOR DOMAIN CONTAINING PROTEIN"/>
    <property type="match status" value="1"/>
</dbReference>
<proteinExistence type="predicted"/>
<gene>
    <name evidence="2" type="ORF">EAG_08307</name>
</gene>
<keyword evidence="3" id="KW-1185">Reference proteome</keyword>
<dbReference type="Gene3D" id="2.30.30.140">
    <property type="match status" value="2"/>
</dbReference>
<dbReference type="OrthoDB" id="10023235at2759"/>
<evidence type="ECO:0000313" key="3">
    <source>
        <dbReference type="Proteomes" id="UP000000311"/>
    </source>
</evidence>
<dbReference type="OMA" id="TIFAHEC"/>
<evidence type="ECO:0000313" key="2">
    <source>
        <dbReference type="EMBL" id="EFN64664.1"/>
    </source>
</evidence>
<dbReference type="InterPro" id="IPR050621">
    <property type="entry name" value="Tudor_domain_containing"/>
</dbReference>
<name>E2APG5_CAMFO</name>
<reference evidence="2 3" key="1">
    <citation type="journal article" date="2010" name="Science">
        <title>Genomic comparison of the ants Camponotus floridanus and Harpegnathos saltator.</title>
        <authorList>
            <person name="Bonasio R."/>
            <person name="Zhang G."/>
            <person name="Ye C."/>
            <person name="Mutti N.S."/>
            <person name="Fang X."/>
            <person name="Qin N."/>
            <person name="Donahue G."/>
            <person name="Yang P."/>
            <person name="Li Q."/>
            <person name="Li C."/>
            <person name="Zhang P."/>
            <person name="Huang Z."/>
            <person name="Berger S.L."/>
            <person name="Reinberg D."/>
            <person name="Wang J."/>
            <person name="Liebig J."/>
        </authorList>
    </citation>
    <scope>NUCLEOTIDE SEQUENCE [LARGE SCALE GENOMIC DNA]</scope>
    <source>
        <strain evidence="3">C129</strain>
    </source>
</reference>
<dbReference type="InParanoid" id="E2APG5"/>
<dbReference type="EMBL" id="GL441542">
    <property type="protein sequence ID" value="EFN64664.1"/>
    <property type="molecule type" value="Genomic_DNA"/>
</dbReference>
<dbReference type="Proteomes" id="UP000000311">
    <property type="component" value="Unassembled WGS sequence"/>
</dbReference>
<dbReference type="STRING" id="104421.E2APG5"/>
<organism evidence="3">
    <name type="scientific">Camponotus floridanus</name>
    <name type="common">Florida carpenter ant</name>
    <dbReference type="NCBI Taxonomy" id="104421"/>
    <lineage>
        <taxon>Eukaryota</taxon>
        <taxon>Metazoa</taxon>
        <taxon>Ecdysozoa</taxon>
        <taxon>Arthropoda</taxon>
        <taxon>Hexapoda</taxon>
        <taxon>Insecta</taxon>
        <taxon>Pterygota</taxon>
        <taxon>Neoptera</taxon>
        <taxon>Endopterygota</taxon>
        <taxon>Hymenoptera</taxon>
        <taxon>Apocrita</taxon>
        <taxon>Aculeata</taxon>
        <taxon>Formicoidea</taxon>
        <taxon>Formicidae</taxon>
        <taxon>Formicinae</taxon>
        <taxon>Camponotus</taxon>
    </lineage>
</organism>
<evidence type="ECO:0000259" key="1">
    <source>
        <dbReference type="PROSITE" id="PS50304"/>
    </source>
</evidence>
<accession>E2APG5</accession>
<dbReference type="InterPro" id="IPR002999">
    <property type="entry name" value="Tudor"/>
</dbReference>